<dbReference type="Gene3D" id="3.40.390.10">
    <property type="entry name" value="Collagenase (Catalytic Domain)"/>
    <property type="match status" value="1"/>
</dbReference>
<protein>
    <recommendedName>
        <fullName evidence="2">Peptidase M13 C-terminal domain-containing protein</fullName>
    </recommendedName>
</protein>
<dbReference type="GO" id="GO:0004222">
    <property type="term" value="F:metalloendopeptidase activity"/>
    <property type="evidence" value="ECO:0007669"/>
    <property type="project" value="InterPro"/>
</dbReference>
<dbReference type="InterPro" id="IPR018497">
    <property type="entry name" value="Peptidase_M13_C"/>
</dbReference>
<proteinExistence type="inferred from homology"/>
<dbReference type="AlphaFoldDB" id="A0AAQ4EE01"/>
<dbReference type="GO" id="GO:0005886">
    <property type="term" value="C:plasma membrane"/>
    <property type="evidence" value="ECO:0007669"/>
    <property type="project" value="TreeGrafter"/>
</dbReference>
<evidence type="ECO:0000256" key="1">
    <source>
        <dbReference type="ARBA" id="ARBA00007357"/>
    </source>
</evidence>
<comment type="similarity">
    <text evidence="1">Belongs to the peptidase M13 family.</text>
</comment>
<dbReference type="SUPFAM" id="SSF55486">
    <property type="entry name" value="Metalloproteases ('zincins'), catalytic domain"/>
    <property type="match status" value="1"/>
</dbReference>
<dbReference type="PANTHER" id="PTHR11733">
    <property type="entry name" value="ZINC METALLOPROTEASE FAMILY M13 NEPRILYSIN-RELATED"/>
    <property type="match status" value="1"/>
</dbReference>
<comment type="caution">
    <text evidence="3">The sequence shown here is derived from an EMBL/GenBank/DDBJ whole genome shotgun (WGS) entry which is preliminary data.</text>
</comment>
<sequence>MYANRLLANTSGQGIIGHELFHAFGVEGNYISPAENLTRSILNNRTQCFVTQYESYIYILLECAVSDVFFLKRFIYVCFEKSSYYTINGTRTLEENVADTIGLQVALNAYSKLLEEDCDNNDTRLEGLEMFTGKQLFFIGRAMVRVP</sequence>
<dbReference type="Pfam" id="PF01431">
    <property type="entry name" value="Peptidase_M13"/>
    <property type="match status" value="1"/>
</dbReference>
<dbReference type="EMBL" id="JARKHS020017386">
    <property type="protein sequence ID" value="KAK8773027.1"/>
    <property type="molecule type" value="Genomic_DNA"/>
</dbReference>
<dbReference type="Proteomes" id="UP001321473">
    <property type="component" value="Unassembled WGS sequence"/>
</dbReference>
<reference evidence="3 4" key="1">
    <citation type="journal article" date="2023" name="Arcadia Sci">
        <title>De novo assembly of a long-read Amblyomma americanum tick genome.</title>
        <authorList>
            <person name="Chou S."/>
            <person name="Poskanzer K.E."/>
            <person name="Rollins M."/>
            <person name="Thuy-Boun P.S."/>
        </authorList>
    </citation>
    <scope>NUCLEOTIDE SEQUENCE [LARGE SCALE GENOMIC DNA]</scope>
    <source>
        <strain evidence="3">F_SG_1</strain>
        <tissue evidence="3">Salivary glands</tissue>
    </source>
</reference>
<dbReference type="InterPro" id="IPR024079">
    <property type="entry name" value="MetalloPept_cat_dom_sf"/>
</dbReference>
<evidence type="ECO:0000313" key="3">
    <source>
        <dbReference type="EMBL" id="KAK8773027.1"/>
    </source>
</evidence>
<dbReference type="PROSITE" id="PS51885">
    <property type="entry name" value="NEPRILYSIN"/>
    <property type="match status" value="1"/>
</dbReference>
<dbReference type="PANTHER" id="PTHR11733:SF167">
    <property type="entry name" value="FI17812P1-RELATED"/>
    <property type="match status" value="1"/>
</dbReference>
<feature type="domain" description="Peptidase M13 C-terminal" evidence="2">
    <location>
        <begin position="9"/>
        <end position="144"/>
    </location>
</feature>
<gene>
    <name evidence="3" type="ORF">V5799_012440</name>
</gene>
<dbReference type="GO" id="GO:0016485">
    <property type="term" value="P:protein processing"/>
    <property type="evidence" value="ECO:0007669"/>
    <property type="project" value="TreeGrafter"/>
</dbReference>
<name>A0AAQ4EE01_AMBAM</name>
<organism evidence="3 4">
    <name type="scientific">Amblyomma americanum</name>
    <name type="common">Lone star tick</name>
    <dbReference type="NCBI Taxonomy" id="6943"/>
    <lineage>
        <taxon>Eukaryota</taxon>
        <taxon>Metazoa</taxon>
        <taxon>Ecdysozoa</taxon>
        <taxon>Arthropoda</taxon>
        <taxon>Chelicerata</taxon>
        <taxon>Arachnida</taxon>
        <taxon>Acari</taxon>
        <taxon>Parasitiformes</taxon>
        <taxon>Ixodida</taxon>
        <taxon>Ixodoidea</taxon>
        <taxon>Ixodidae</taxon>
        <taxon>Amblyomminae</taxon>
        <taxon>Amblyomma</taxon>
    </lineage>
</organism>
<keyword evidence="4" id="KW-1185">Reference proteome</keyword>
<dbReference type="InterPro" id="IPR000718">
    <property type="entry name" value="Peptidase_M13"/>
</dbReference>
<evidence type="ECO:0000313" key="4">
    <source>
        <dbReference type="Proteomes" id="UP001321473"/>
    </source>
</evidence>
<accession>A0AAQ4EE01</accession>
<evidence type="ECO:0000259" key="2">
    <source>
        <dbReference type="Pfam" id="PF01431"/>
    </source>
</evidence>